<evidence type="ECO:0000313" key="4">
    <source>
        <dbReference type="Proteomes" id="UP000694892"/>
    </source>
</evidence>
<evidence type="ECO:0008006" key="5">
    <source>
        <dbReference type="Google" id="ProtNLM"/>
    </source>
</evidence>
<feature type="region of interest" description="Disordered" evidence="1">
    <location>
        <begin position="28"/>
        <end position="48"/>
    </location>
</feature>
<gene>
    <name evidence="3" type="ORF">XELAEV_18036508mg</name>
</gene>
<dbReference type="Proteomes" id="UP000694892">
    <property type="component" value="Chromosome 7L"/>
</dbReference>
<protein>
    <recommendedName>
        <fullName evidence="5">Secreted protein</fullName>
    </recommendedName>
</protein>
<feature type="chain" id="PRO_5036776742" description="Secreted protein" evidence="2">
    <location>
        <begin position="27"/>
        <end position="82"/>
    </location>
</feature>
<organism evidence="3 4">
    <name type="scientific">Xenopus laevis</name>
    <name type="common">African clawed frog</name>
    <dbReference type="NCBI Taxonomy" id="8355"/>
    <lineage>
        <taxon>Eukaryota</taxon>
        <taxon>Metazoa</taxon>
        <taxon>Chordata</taxon>
        <taxon>Craniata</taxon>
        <taxon>Vertebrata</taxon>
        <taxon>Euteleostomi</taxon>
        <taxon>Amphibia</taxon>
        <taxon>Batrachia</taxon>
        <taxon>Anura</taxon>
        <taxon>Pipoidea</taxon>
        <taxon>Pipidae</taxon>
        <taxon>Xenopodinae</taxon>
        <taxon>Xenopus</taxon>
        <taxon>Xenopus</taxon>
    </lineage>
</organism>
<evidence type="ECO:0000256" key="1">
    <source>
        <dbReference type="SAM" id="MobiDB-lite"/>
    </source>
</evidence>
<evidence type="ECO:0000256" key="2">
    <source>
        <dbReference type="SAM" id="SignalP"/>
    </source>
</evidence>
<dbReference type="EMBL" id="CM004478">
    <property type="protein sequence ID" value="OCT73531.1"/>
    <property type="molecule type" value="Genomic_DNA"/>
</dbReference>
<accession>A0A974HDJ3</accession>
<sequence length="82" mass="8749">MGRLAVFMMLYLIPALFVLLCAGCSGDQQDDEREMDQGESSGDCDSLQMGNRAEESTCANVQMIVSSVILGMGTIKLAVLGL</sequence>
<name>A0A974HDJ3_XENLA</name>
<dbReference type="AlphaFoldDB" id="A0A974HDJ3"/>
<evidence type="ECO:0000313" key="3">
    <source>
        <dbReference type="EMBL" id="OCT73531.1"/>
    </source>
</evidence>
<keyword evidence="2" id="KW-0732">Signal</keyword>
<reference evidence="4" key="1">
    <citation type="journal article" date="2016" name="Nature">
        <title>Genome evolution in the allotetraploid frog Xenopus laevis.</title>
        <authorList>
            <person name="Session A.M."/>
            <person name="Uno Y."/>
            <person name="Kwon T."/>
            <person name="Chapman J.A."/>
            <person name="Toyoda A."/>
            <person name="Takahashi S."/>
            <person name="Fukui A."/>
            <person name="Hikosaka A."/>
            <person name="Suzuki A."/>
            <person name="Kondo M."/>
            <person name="van Heeringen S.J."/>
            <person name="Quigley I."/>
            <person name="Heinz S."/>
            <person name="Ogino H."/>
            <person name="Ochi H."/>
            <person name="Hellsten U."/>
            <person name="Lyons J.B."/>
            <person name="Simakov O."/>
            <person name="Putnam N."/>
            <person name="Stites J."/>
            <person name="Kuroki Y."/>
            <person name="Tanaka T."/>
            <person name="Michiue T."/>
            <person name="Watanabe M."/>
            <person name="Bogdanovic O."/>
            <person name="Lister R."/>
            <person name="Georgiou G."/>
            <person name="Paranjpe S.S."/>
            <person name="van Kruijsbergen I."/>
            <person name="Shu S."/>
            <person name="Carlson J."/>
            <person name="Kinoshita T."/>
            <person name="Ohta Y."/>
            <person name="Mawaribuchi S."/>
            <person name="Jenkins J."/>
            <person name="Grimwood J."/>
            <person name="Schmutz J."/>
            <person name="Mitros T."/>
            <person name="Mozaffari S.V."/>
            <person name="Suzuki Y."/>
            <person name="Haramoto Y."/>
            <person name="Yamamoto T.S."/>
            <person name="Takagi C."/>
            <person name="Heald R."/>
            <person name="Miller K."/>
            <person name="Haudenschild C."/>
            <person name="Kitzman J."/>
            <person name="Nakayama T."/>
            <person name="Izutsu Y."/>
            <person name="Robert J."/>
            <person name="Fortriede J."/>
            <person name="Burns K."/>
            <person name="Lotay V."/>
            <person name="Karimi K."/>
            <person name="Yasuoka Y."/>
            <person name="Dichmann D.S."/>
            <person name="Flajnik M.F."/>
            <person name="Houston D.W."/>
            <person name="Shendure J."/>
            <person name="DuPasquier L."/>
            <person name="Vize P.D."/>
            <person name="Zorn A.M."/>
            <person name="Ito M."/>
            <person name="Marcotte E.M."/>
            <person name="Wallingford J.B."/>
            <person name="Ito Y."/>
            <person name="Asashima M."/>
            <person name="Ueno N."/>
            <person name="Matsuda Y."/>
            <person name="Veenstra G.J."/>
            <person name="Fujiyama A."/>
            <person name="Harland R.M."/>
            <person name="Taira M."/>
            <person name="Rokhsar D.S."/>
        </authorList>
    </citation>
    <scope>NUCLEOTIDE SEQUENCE [LARGE SCALE GENOMIC DNA]</scope>
    <source>
        <strain evidence="4">J</strain>
    </source>
</reference>
<proteinExistence type="predicted"/>
<feature type="signal peptide" evidence="2">
    <location>
        <begin position="1"/>
        <end position="26"/>
    </location>
</feature>